<gene>
    <name evidence="7" type="ORF">COK38_21020</name>
</gene>
<evidence type="ECO:0000256" key="4">
    <source>
        <dbReference type="ARBA" id="ARBA00023125"/>
    </source>
</evidence>
<keyword evidence="4 6" id="KW-0238">DNA-binding</keyword>
<dbReference type="RefSeq" id="WP_176541811.1">
    <property type="nucleotide sequence ID" value="NZ_NVBO01000251.1"/>
</dbReference>
<dbReference type="GO" id="GO:0003677">
    <property type="term" value="F:DNA binding"/>
    <property type="evidence" value="ECO:0007669"/>
    <property type="project" value="UniProtKB-UniRule"/>
</dbReference>
<evidence type="ECO:0000256" key="3">
    <source>
        <dbReference type="ARBA" id="ARBA00022578"/>
    </source>
</evidence>
<sequence length="126" mass="14560">RIEDLSVPRDRNGDFQTSLFQPYQRRDGWLEEAILSLYQSGVSTRQVGKFVERLLDGNPYSATTVSNITEKIRNDIESWQSRTLESNYTSLYLDCLFFSVRRDTVEKEAIYIVLGITLEGTREILG</sequence>
<feature type="non-terminal residue" evidence="7">
    <location>
        <position position="126"/>
    </location>
</feature>
<protein>
    <recommendedName>
        <fullName evidence="6">Mutator family transposase</fullName>
    </recommendedName>
</protein>
<dbReference type="Pfam" id="PF00872">
    <property type="entry name" value="Transposase_mut"/>
    <property type="match status" value="1"/>
</dbReference>
<evidence type="ECO:0000256" key="1">
    <source>
        <dbReference type="ARBA" id="ARBA00002190"/>
    </source>
</evidence>
<dbReference type="Proteomes" id="UP000226357">
    <property type="component" value="Unassembled WGS sequence"/>
</dbReference>
<feature type="non-terminal residue" evidence="7">
    <location>
        <position position="1"/>
    </location>
</feature>
<comment type="similarity">
    <text evidence="2 6">Belongs to the transposase mutator family.</text>
</comment>
<keyword evidence="5 6" id="KW-0233">DNA recombination</keyword>
<keyword evidence="3 6" id="KW-0815">Transposition</keyword>
<dbReference type="AlphaFoldDB" id="A0AA44Q7A2"/>
<evidence type="ECO:0000313" key="7">
    <source>
        <dbReference type="EMBL" id="PFR96334.1"/>
    </source>
</evidence>
<evidence type="ECO:0000256" key="5">
    <source>
        <dbReference type="ARBA" id="ARBA00023172"/>
    </source>
</evidence>
<dbReference type="GO" id="GO:0006313">
    <property type="term" value="P:DNA transposition"/>
    <property type="evidence" value="ECO:0007669"/>
    <property type="project" value="UniProtKB-UniRule"/>
</dbReference>
<name>A0AA44Q7A2_BACCE</name>
<evidence type="ECO:0000256" key="6">
    <source>
        <dbReference type="RuleBase" id="RU365089"/>
    </source>
</evidence>
<accession>A0AA44Q7A2</accession>
<organism evidence="7 8">
    <name type="scientific">Bacillus cereus</name>
    <dbReference type="NCBI Taxonomy" id="1396"/>
    <lineage>
        <taxon>Bacteria</taxon>
        <taxon>Bacillati</taxon>
        <taxon>Bacillota</taxon>
        <taxon>Bacilli</taxon>
        <taxon>Bacillales</taxon>
        <taxon>Bacillaceae</taxon>
        <taxon>Bacillus</taxon>
        <taxon>Bacillus cereus group</taxon>
    </lineage>
</organism>
<comment type="caution">
    <text evidence="7">The sequence shown here is derived from an EMBL/GenBank/DDBJ whole genome shotgun (WGS) entry which is preliminary data.</text>
</comment>
<proteinExistence type="inferred from homology"/>
<dbReference type="InterPro" id="IPR001207">
    <property type="entry name" value="Transposase_mutator"/>
</dbReference>
<dbReference type="GO" id="GO:0004803">
    <property type="term" value="F:transposase activity"/>
    <property type="evidence" value="ECO:0007669"/>
    <property type="project" value="UniProtKB-UniRule"/>
</dbReference>
<evidence type="ECO:0000313" key="8">
    <source>
        <dbReference type="Proteomes" id="UP000226357"/>
    </source>
</evidence>
<dbReference type="EMBL" id="NVBO01000251">
    <property type="protein sequence ID" value="PFR96334.1"/>
    <property type="molecule type" value="Genomic_DNA"/>
</dbReference>
<dbReference type="PANTHER" id="PTHR33217">
    <property type="entry name" value="TRANSPOSASE FOR INSERTION SEQUENCE ELEMENT IS1081"/>
    <property type="match status" value="1"/>
</dbReference>
<evidence type="ECO:0000256" key="2">
    <source>
        <dbReference type="ARBA" id="ARBA00010961"/>
    </source>
</evidence>
<comment type="function">
    <text evidence="1 6">Required for the transposition of the insertion element.</text>
</comment>
<dbReference type="PANTHER" id="PTHR33217:SF8">
    <property type="entry name" value="MUTATOR FAMILY TRANSPOSASE"/>
    <property type="match status" value="1"/>
</dbReference>
<reference evidence="7 8" key="1">
    <citation type="submission" date="2017-09" db="EMBL/GenBank/DDBJ databases">
        <title>Large-scale bioinformatics analysis of Bacillus genomes uncovers conserved roles of natural products in bacterial physiology.</title>
        <authorList>
            <consortium name="Agbiome Team Llc"/>
            <person name="Bleich R.M."/>
            <person name="Grubbs K.J."/>
            <person name="Santa Maria K.C."/>
            <person name="Allen S.E."/>
            <person name="Farag S."/>
            <person name="Shank E.A."/>
            <person name="Bowers A."/>
        </authorList>
    </citation>
    <scope>NUCLEOTIDE SEQUENCE [LARGE SCALE GENOMIC DNA]</scope>
    <source>
        <strain evidence="7 8">AFS067272</strain>
    </source>
</reference>
<keyword evidence="6" id="KW-0814">Transposable element</keyword>